<evidence type="ECO:0000313" key="1">
    <source>
        <dbReference type="EMBL" id="GGF71922.1"/>
    </source>
</evidence>
<dbReference type="EMBL" id="BMFN01000002">
    <property type="protein sequence ID" value="GGF71922.1"/>
    <property type="molecule type" value="Genomic_DNA"/>
</dbReference>
<evidence type="ECO:0000313" key="2">
    <source>
        <dbReference type="Proteomes" id="UP000605392"/>
    </source>
</evidence>
<sequence length="364" mass="39853">MTSYDYLILGHGLAGATLAYELRQRGHSVLVLDEPRADSASNVAAGLMNPVTGQRFVLTWLADELLTAAAAFYRKIEADFGQQFFFETPILKLFSSVKEQNYILARSADQPWGAFVEEISTDLPSIRGVKTSLGGIFIRRCGYVAVREMLAALASDGLQKGWLRHETFAWNDLVISPAGVTYKGAVQARQLVCCEGTAVMRNPYFSWLPVTANQGEVLDVQCEGLSTAQVLNKGGYVVPLGDGQFRVGATYRWPPLPLGTTPEALAELSQRFSEMSDQPFTVVDQRAGFRPAVRDRKPVLGTHPAWSVLSIFNGFGSKGVMLAPRLATHFANVLEGTEALWPEVNISRYHSLYISVPTEVGVSS</sequence>
<comment type="caution">
    <text evidence="1">The sequence shown here is derived from an EMBL/GenBank/DDBJ whole genome shotgun (WGS) entry which is preliminary data.</text>
</comment>
<reference evidence="1 2" key="1">
    <citation type="journal article" date="2019" name="Int. J. Syst. Evol. Microbiol.">
        <title>The Global Catalogue of Microorganisms (GCM) 10K type strain sequencing project: providing services to taxonomists for standard genome sequencing and annotation.</title>
        <authorList>
            <consortium name="The Broad Institute Genomics Platform"/>
            <consortium name="The Broad Institute Genome Sequencing Center for Infectious Disease"/>
            <person name="Wu L."/>
            <person name="Ma J."/>
        </authorList>
    </citation>
    <scope>NUCLEOTIDE SEQUENCE [LARGE SCALE GENOMIC DNA]</scope>
    <source>
        <strain evidence="1 2">CGMCC 1.12720</strain>
    </source>
</reference>
<organism evidence="1 2">
    <name type="scientific">Hymenobacter qilianensis</name>
    <dbReference type="NCBI Taxonomy" id="1385715"/>
    <lineage>
        <taxon>Bacteria</taxon>
        <taxon>Pseudomonadati</taxon>
        <taxon>Bacteroidota</taxon>
        <taxon>Cytophagia</taxon>
        <taxon>Cytophagales</taxon>
        <taxon>Hymenobacteraceae</taxon>
        <taxon>Hymenobacter</taxon>
    </lineage>
</organism>
<dbReference type="Proteomes" id="UP000605392">
    <property type="component" value="Unassembled WGS sequence"/>
</dbReference>
<gene>
    <name evidence="1" type="primary">fjo30</name>
    <name evidence="1" type="ORF">GCM10011375_28900</name>
</gene>
<protein>
    <submittedName>
        <fullName evidence="1">FAD-dependent oxidoreductase</fullName>
    </submittedName>
</protein>
<proteinExistence type="predicted"/>
<keyword evidence="2" id="KW-1185">Reference proteome</keyword>
<accession>A0ACB5PU66</accession>
<name>A0ACB5PU66_9BACT</name>